<dbReference type="AlphaFoldDB" id="A0A0M3I179"/>
<organism evidence="1 2">
    <name type="scientific">Ascaris lumbricoides</name>
    <name type="common">Giant roundworm</name>
    <dbReference type="NCBI Taxonomy" id="6252"/>
    <lineage>
        <taxon>Eukaryota</taxon>
        <taxon>Metazoa</taxon>
        <taxon>Ecdysozoa</taxon>
        <taxon>Nematoda</taxon>
        <taxon>Chromadorea</taxon>
        <taxon>Rhabditida</taxon>
        <taxon>Spirurina</taxon>
        <taxon>Ascaridomorpha</taxon>
        <taxon>Ascaridoidea</taxon>
        <taxon>Ascarididae</taxon>
        <taxon>Ascaris</taxon>
    </lineage>
</organism>
<dbReference type="Proteomes" id="UP000036681">
    <property type="component" value="Unplaced"/>
</dbReference>
<sequence>MRIFITGQVPVVELKNWSVTIKARRRRRWNGEDRDVWFNDSLVRTLGRCITQVDPVDERKQIKTSAERTQI</sequence>
<proteinExistence type="predicted"/>
<keyword evidence="1" id="KW-1185">Reference proteome</keyword>
<dbReference type="WBParaSite" id="ALUE_0000999601-mRNA-1">
    <property type="protein sequence ID" value="ALUE_0000999601-mRNA-1"/>
    <property type="gene ID" value="ALUE_0000999601"/>
</dbReference>
<evidence type="ECO:0000313" key="1">
    <source>
        <dbReference type="Proteomes" id="UP000036681"/>
    </source>
</evidence>
<accession>A0A0M3I179</accession>
<protein>
    <submittedName>
        <fullName evidence="2">Phage protein</fullName>
    </submittedName>
</protein>
<reference evidence="2" key="1">
    <citation type="submission" date="2017-02" db="UniProtKB">
        <authorList>
            <consortium name="WormBaseParasite"/>
        </authorList>
    </citation>
    <scope>IDENTIFICATION</scope>
</reference>
<name>A0A0M3I179_ASCLU</name>
<evidence type="ECO:0000313" key="2">
    <source>
        <dbReference type="WBParaSite" id="ALUE_0000999601-mRNA-1"/>
    </source>
</evidence>